<feature type="region of interest" description="Disordered" evidence="1">
    <location>
        <begin position="1"/>
        <end position="23"/>
    </location>
</feature>
<name>A0A383A8K8_9ZZZZ</name>
<accession>A0A383A8K8</accession>
<gene>
    <name evidence="2" type="ORF">METZ01_LOCUS457070</name>
</gene>
<reference evidence="2" key="1">
    <citation type="submission" date="2018-05" db="EMBL/GenBank/DDBJ databases">
        <authorList>
            <person name="Lanie J.A."/>
            <person name="Ng W.-L."/>
            <person name="Kazmierczak K.M."/>
            <person name="Andrzejewski T.M."/>
            <person name="Davidsen T.M."/>
            <person name="Wayne K.J."/>
            <person name="Tettelin H."/>
            <person name="Glass J.I."/>
            <person name="Rusch D."/>
            <person name="Podicherti R."/>
            <person name="Tsui H.-C.T."/>
            <person name="Winkler M.E."/>
        </authorList>
    </citation>
    <scope>NUCLEOTIDE SEQUENCE</scope>
</reference>
<dbReference type="EMBL" id="UINC01190189">
    <property type="protein sequence ID" value="SVE04216.1"/>
    <property type="molecule type" value="Genomic_DNA"/>
</dbReference>
<feature type="compositionally biased region" description="Basic and acidic residues" evidence="1">
    <location>
        <begin position="10"/>
        <end position="23"/>
    </location>
</feature>
<feature type="region of interest" description="Disordered" evidence="1">
    <location>
        <begin position="89"/>
        <end position="108"/>
    </location>
</feature>
<dbReference type="AlphaFoldDB" id="A0A383A8K8"/>
<proteinExistence type="predicted"/>
<organism evidence="2">
    <name type="scientific">marine metagenome</name>
    <dbReference type="NCBI Taxonomy" id="408172"/>
    <lineage>
        <taxon>unclassified sequences</taxon>
        <taxon>metagenomes</taxon>
        <taxon>ecological metagenomes</taxon>
    </lineage>
</organism>
<sequence>MFKKNNPSKKNTDKSEKEIANKKKEPWVSVLTTHVDKTNPRNGFFELDWNDYFVQSLKLNGYRGKTDEEVVDKWFQDLCLNVAKETGNEDNVGNSGYVNKVVRDDGKT</sequence>
<evidence type="ECO:0000313" key="2">
    <source>
        <dbReference type="EMBL" id="SVE04216.1"/>
    </source>
</evidence>
<feature type="non-terminal residue" evidence="2">
    <location>
        <position position="108"/>
    </location>
</feature>
<evidence type="ECO:0000256" key="1">
    <source>
        <dbReference type="SAM" id="MobiDB-lite"/>
    </source>
</evidence>
<protein>
    <submittedName>
        <fullName evidence="2">Uncharacterized protein</fullName>
    </submittedName>
</protein>